<evidence type="ECO:0000256" key="5">
    <source>
        <dbReference type="SAM" id="MobiDB-lite"/>
    </source>
</evidence>
<keyword evidence="2" id="KW-0547">Nucleotide-binding</keyword>
<dbReference type="InterPro" id="IPR003439">
    <property type="entry name" value="ABC_transporter-like_ATP-bd"/>
</dbReference>
<reference evidence="8" key="1">
    <citation type="journal article" date="2019" name="Int. J. Syst. Evol. Microbiol.">
        <title>The Global Catalogue of Microorganisms (GCM) 10K type strain sequencing project: providing services to taxonomists for standard genome sequencing and annotation.</title>
        <authorList>
            <consortium name="The Broad Institute Genomics Platform"/>
            <consortium name="The Broad Institute Genome Sequencing Center for Infectious Disease"/>
            <person name="Wu L."/>
            <person name="Ma J."/>
        </authorList>
    </citation>
    <scope>NUCLEOTIDE SEQUENCE [LARGE SCALE GENOMIC DNA]</scope>
    <source>
        <strain evidence="8">KLKA75</strain>
    </source>
</reference>
<protein>
    <submittedName>
        <fullName evidence="7">ATP-binding cassette domain-containing protein</fullName>
    </submittedName>
</protein>
<dbReference type="RefSeq" id="WP_378253223.1">
    <property type="nucleotide sequence ID" value="NZ_JBHSIT010000002.1"/>
</dbReference>
<feature type="compositionally biased region" description="Basic and acidic residues" evidence="5">
    <location>
        <begin position="321"/>
        <end position="346"/>
    </location>
</feature>
<dbReference type="PANTHER" id="PTHR43582">
    <property type="entry name" value="LINEARMYCIN RESISTANCE ATP-BINDING PROTEIN LNRL"/>
    <property type="match status" value="1"/>
</dbReference>
<evidence type="ECO:0000313" key="7">
    <source>
        <dbReference type="EMBL" id="MFC4907454.1"/>
    </source>
</evidence>
<evidence type="ECO:0000256" key="3">
    <source>
        <dbReference type="ARBA" id="ARBA00022840"/>
    </source>
</evidence>
<dbReference type="NCBIfam" id="TIGR01188">
    <property type="entry name" value="drrA"/>
    <property type="match status" value="1"/>
</dbReference>
<feature type="compositionally biased region" description="Low complexity" evidence="5">
    <location>
        <begin position="347"/>
        <end position="363"/>
    </location>
</feature>
<evidence type="ECO:0000259" key="6">
    <source>
        <dbReference type="PROSITE" id="PS50893"/>
    </source>
</evidence>
<dbReference type="GO" id="GO:0005524">
    <property type="term" value="F:ATP binding"/>
    <property type="evidence" value="ECO:0007669"/>
    <property type="project" value="UniProtKB-KW"/>
</dbReference>
<dbReference type="SMART" id="SM00382">
    <property type="entry name" value="AAA"/>
    <property type="match status" value="1"/>
</dbReference>
<dbReference type="Pfam" id="PF13732">
    <property type="entry name" value="DrrA1-3_C"/>
    <property type="match status" value="1"/>
</dbReference>
<dbReference type="InterPro" id="IPR025302">
    <property type="entry name" value="DrrA1/2-like_C"/>
</dbReference>
<organism evidence="7 8">
    <name type="scientific">Actinomadura gamaensis</name>
    <dbReference type="NCBI Taxonomy" id="1763541"/>
    <lineage>
        <taxon>Bacteria</taxon>
        <taxon>Bacillati</taxon>
        <taxon>Actinomycetota</taxon>
        <taxon>Actinomycetes</taxon>
        <taxon>Streptosporangiales</taxon>
        <taxon>Thermomonosporaceae</taxon>
        <taxon>Actinomadura</taxon>
    </lineage>
</organism>
<sequence>MTTDPCAVRAHDLGKTYSVRGVKGGVRALSGLDVAVQRGIVFGLLGPNGAGKSTAIKVLTTLTRPDRGTAEIEGVDVLRHPDRVRRLIGVVAQRSGSDPRATGRENLILQARLYGMGGRAARARAAELLDRFDLAEVADRLVKTYSGGTQRRLDVALGLVHRPSVLFLDEPTTGLDPEARTAMWAEIQRLAGDDGLTVVLTTHYLEEADRLAQRLAIVDHGHVVAGGTPDELKGELRGDAVHLELPSGTVPGEVRAVLEALPSVREVRIAGRGVSARSDNGAAAVPAVLAALERAGMPAAAVTVARPSLDDVFLRYTGRRYAPDDGRDDRHDDRRDDHRDGHRDDAPGAAPPGTASPAPEASTGTPARQEAAK</sequence>
<comment type="caution">
    <text evidence="7">The sequence shown here is derived from an EMBL/GenBank/DDBJ whole genome shotgun (WGS) entry which is preliminary data.</text>
</comment>
<dbReference type="PANTHER" id="PTHR43582:SF5">
    <property type="entry name" value="ABC TRANSPORTER"/>
    <property type="match status" value="1"/>
</dbReference>
<dbReference type="PROSITE" id="PS50893">
    <property type="entry name" value="ABC_TRANSPORTER_2"/>
    <property type="match status" value="1"/>
</dbReference>
<feature type="domain" description="ABC transporter" evidence="6">
    <location>
        <begin position="8"/>
        <end position="245"/>
    </location>
</feature>
<feature type="region of interest" description="Disordered" evidence="5">
    <location>
        <begin position="320"/>
        <end position="373"/>
    </location>
</feature>
<dbReference type="Proteomes" id="UP001595872">
    <property type="component" value="Unassembled WGS sequence"/>
</dbReference>
<dbReference type="InterPro" id="IPR003593">
    <property type="entry name" value="AAA+_ATPase"/>
</dbReference>
<evidence type="ECO:0000256" key="1">
    <source>
        <dbReference type="ARBA" id="ARBA00022448"/>
    </source>
</evidence>
<dbReference type="SUPFAM" id="SSF52540">
    <property type="entry name" value="P-loop containing nucleoside triphosphate hydrolases"/>
    <property type="match status" value="1"/>
</dbReference>
<gene>
    <name evidence="7" type="ORF">ACFPCY_08985</name>
</gene>
<comment type="similarity">
    <text evidence="4">Belongs to the ABC transporter superfamily. Drug exporter-1 (DrugE1) (TC 3.A.1.105) family.</text>
</comment>
<dbReference type="InterPro" id="IPR027417">
    <property type="entry name" value="P-loop_NTPase"/>
</dbReference>
<evidence type="ECO:0000313" key="8">
    <source>
        <dbReference type="Proteomes" id="UP001595872"/>
    </source>
</evidence>
<dbReference type="Pfam" id="PF00005">
    <property type="entry name" value="ABC_tran"/>
    <property type="match status" value="1"/>
</dbReference>
<keyword evidence="3 7" id="KW-0067">ATP-binding</keyword>
<evidence type="ECO:0000256" key="4">
    <source>
        <dbReference type="ARBA" id="ARBA00049985"/>
    </source>
</evidence>
<proteinExistence type="inferred from homology"/>
<keyword evidence="8" id="KW-1185">Reference proteome</keyword>
<dbReference type="InterPro" id="IPR005894">
    <property type="entry name" value="DrrA"/>
</dbReference>
<evidence type="ECO:0000256" key="2">
    <source>
        <dbReference type="ARBA" id="ARBA00022741"/>
    </source>
</evidence>
<dbReference type="EMBL" id="JBHSIT010000002">
    <property type="protein sequence ID" value="MFC4907454.1"/>
    <property type="molecule type" value="Genomic_DNA"/>
</dbReference>
<dbReference type="Gene3D" id="3.40.50.300">
    <property type="entry name" value="P-loop containing nucleotide triphosphate hydrolases"/>
    <property type="match status" value="1"/>
</dbReference>
<keyword evidence="1" id="KW-0813">Transport</keyword>
<name>A0ABV9TUW6_9ACTN</name>
<accession>A0ABV9TUW6</accession>